<organism evidence="2 3">
    <name type="scientific">Pontibacter populi</name>
    <dbReference type="NCBI Taxonomy" id="890055"/>
    <lineage>
        <taxon>Bacteria</taxon>
        <taxon>Pseudomonadati</taxon>
        <taxon>Bacteroidota</taxon>
        <taxon>Cytophagia</taxon>
        <taxon>Cytophagales</taxon>
        <taxon>Hymenobacteraceae</taxon>
        <taxon>Pontibacter</taxon>
    </lineage>
</organism>
<dbReference type="EMBL" id="JBEOKT010000006">
    <property type="protein sequence ID" value="MER2997664.1"/>
    <property type="molecule type" value="Genomic_DNA"/>
</dbReference>
<keyword evidence="3" id="KW-1185">Reference proteome</keyword>
<protein>
    <submittedName>
        <fullName evidence="2">Tetratricopeptide repeat protein</fullName>
    </submittedName>
</protein>
<gene>
    <name evidence="2" type="ORF">ABS362_08905</name>
</gene>
<dbReference type="RefSeq" id="WP_350412076.1">
    <property type="nucleotide sequence ID" value="NZ_JBEOKT010000006.1"/>
</dbReference>
<dbReference type="SUPFAM" id="SSF48452">
    <property type="entry name" value="TPR-like"/>
    <property type="match status" value="1"/>
</dbReference>
<reference evidence="2 3" key="1">
    <citation type="submission" date="2024-06" db="EMBL/GenBank/DDBJ databases">
        <title>Pontibacter populi HYL7-15.</title>
        <authorList>
            <person name="Kim M.K."/>
        </authorList>
    </citation>
    <scope>NUCLEOTIDE SEQUENCE [LARGE SCALE GENOMIC DNA]</scope>
    <source>
        <strain evidence="2 3">HYL7-15</strain>
    </source>
</reference>
<dbReference type="Gene3D" id="1.25.40.10">
    <property type="entry name" value="Tetratricopeptide repeat domain"/>
    <property type="match status" value="1"/>
</dbReference>
<evidence type="ECO:0000256" key="1">
    <source>
        <dbReference type="SAM" id="SignalP"/>
    </source>
</evidence>
<name>A0ABV1RTF5_9BACT</name>
<feature type="signal peptide" evidence="1">
    <location>
        <begin position="1"/>
        <end position="21"/>
    </location>
</feature>
<dbReference type="Proteomes" id="UP001476807">
    <property type="component" value="Unassembled WGS sequence"/>
</dbReference>
<accession>A0ABV1RTF5</accession>
<comment type="caution">
    <text evidence="2">The sequence shown here is derived from an EMBL/GenBank/DDBJ whole genome shotgun (WGS) entry which is preliminary data.</text>
</comment>
<evidence type="ECO:0000313" key="2">
    <source>
        <dbReference type="EMBL" id="MER2997664.1"/>
    </source>
</evidence>
<keyword evidence="1" id="KW-0732">Signal</keyword>
<evidence type="ECO:0000313" key="3">
    <source>
        <dbReference type="Proteomes" id="UP001476807"/>
    </source>
</evidence>
<feature type="chain" id="PRO_5046239078" evidence="1">
    <location>
        <begin position="22"/>
        <end position="300"/>
    </location>
</feature>
<dbReference type="InterPro" id="IPR011990">
    <property type="entry name" value="TPR-like_helical_dom_sf"/>
</dbReference>
<proteinExistence type="predicted"/>
<sequence length="300" mass="34253">MKATRILFLAVLLFLSTNTFAQSLREKFLALCTSNDIAGQTSVLKEWEAKSPDDPELYVAYFNHYVQKSITEVLTMDATSNDTESLQLTDSSGTTAGFINSEIQLNEDDLKKGIEYINNGINKFPDRLDMRFGKIYALGQFGMYDDFTSEIIKTIEYSNNNKNRWRWSENALREDGKEMMLESIQDYVMQLYETNDDALLENMKQISETVLKYYPDHVQSLSNISVVHLLRNEIDAGLVSLLKAEKVAPTDHIILGNIAQAYKMKGDKKNSLKYYELMFKHGDDGAKSDAKQQIQKLKAK</sequence>